<keyword evidence="1" id="KW-0812">Transmembrane</keyword>
<dbReference type="AlphaFoldDB" id="A0A0B6Y586"/>
<feature type="transmembrane region" description="Helical" evidence="1">
    <location>
        <begin position="20"/>
        <end position="42"/>
    </location>
</feature>
<protein>
    <submittedName>
        <fullName evidence="2">Uncharacterized protein</fullName>
    </submittedName>
</protein>
<accession>A0A0B6Y586</accession>
<gene>
    <name evidence="2" type="primary">ORF13423</name>
</gene>
<feature type="non-terminal residue" evidence="2">
    <location>
        <position position="123"/>
    </location>
</feature>
<sequence>MSNSNNQTSLNKDSNGSQFPVAAIVCLSVGGYVILVISFLIIRRMMMSKGSYQPDCCCPENGAYCSLCGKINEQCPSFCDCTGMKSCWIAICSTQKETSCKDIFCISCVSMEGCCEPQSGLNQ</sequence>
<proteinExistence type="predicted"/>
<keyword evidence="1" id="KW-1133">Transmembrane helix</keyword>
<evidence type="ECO:0000313" key="2">
    <source>
        <dbReference type="EMBL" id="CEK51442.1"/>
    </source>
</evidence>
<keyword evidence="1" id="KW-0472">Membrane</keyword>
<reference evidence="2" key="1">
    <citation type="submission" date="2014-12" db="EMBL/GenBank/DDBJ databases">
        <title>Insight into the proteome of Arion vulgaris.</title>
        <authorList>
            <person name="Aradska J."/>
            <person name="Bulat T."/>
            <person name="Smidak R."/>
            <person name="Sarate P."/>
            <person name="Gangsoo J."/>
            <person name="Sialana F."/>
            <person name="Bilban M."/>
            <person name="Lubec G."/>
        </authorList>
    </citation>
    <scope>NUCLEOTIDE SEQUENCE</scope>
    <source>
        <tissue evidence="2">Skin</tissue>
    </source>
</reference>
<dbReference type="EMBL" id="HACG01004577">
    <property type="protein sequence ID" value="CEK51442.1"/>
    <property type="molecule type" value="Transcribed_RNA"/>
</dbReference>
<name>A0A0B6Y586_9EUPU</name>
<evidence type="ECO:0000256" key="1">
    <source>
        <dbReference type="SAM" id="Phobius"/>
    </source>
</evidence>
<organism evidence="2">
    <name type="scientific">Arion vulgaris</name>
    <dbReference type="NCBI Taxonomy" id="1028688"/>
    <lineage>
        <taxon>Eukaryota</taxon>
        <taxon>Metazoa</taxon>
        <taxon>Spiralia</taxon>
        <taxon>Lophotrochozoa</taxon>
        <taxon>Mollusca</taxon>
        <taxon>Gastropoda</taxon>
        <taxon>Heterobranchia</taxon>
        <taxon>Euthyneura</taxon>
        <taxon>Panpulmonata</taxon>
        <taxon>Eupulmonata</taxon>
        <taxon>Stylommatophora</taxon>
        <taxon>Helicina</taxon>
        <taxon>Arionoidea</taxon>
        <taxon>Arionidae</taxon>
        <taxon>Arion</taxon>
    </lineage>
</organism>